<feature type="compositionally biased region" description="Low complexity" evidence="1">
    <location>
        <begin position="13"/>
        <end position="29"/>
    </location>
</feature>
<name>A0A699H5Y1_TANCI</name>
<sequence>MSDVEDSAVTYTSISSDDGLSDIGSPGDDVFPVEEQPLTAAASPTAESPCYILESNSEEDDEDLEEDPEEDPTNYPADGGDDDNDDDESYDDDEEDDDDVDIEEEEDEDEDKEEHLDPVYSTNVALPAIDHAPSTEETEPFETCGSFDFNRSLSLKCV</sequence>
<feature type="compositionally biased region" description="Acidic residues" evidence="1">
    <location>
        <begin position="56"/>
        <end position="72"/>
    </location>
</feature>
<accession>A0A699H5Y1</accession>
<feature type="compositionally biased region" description="Acidic residues" evidence="1">
    <location>
        <begin position="79"/>
        <end position="112"/>
    </location>
</feature>
<proteinExistence type="predicted"/>
<reference evidence="2" key="1">
    <citation type="journal article" date="2019" name="Sci. Rep.">
        <title>Draft genome of Tanacetum cinerariifolium, the natural source of mosquito coil.</title>
        <authorList>
            <person name="Yamashiro T."/>
            <person name="Shiraishi A."/>
            <person name="Satake H."/>
            <person name="Nakayama K."/>
        </authorList>
    </citation>
    <scope>NUCLEOTIDE SEQUENCE</scope>
</reference>
<evidence type="ECO:0000313" key="2">
    <source>
        <dbReference type="EMBL" id="GEX35830.1"/>
    </source>
</evidence>
<dbReference type="AlphaFoldDB" id="A0A699H5Y1"/>
<evidence type="ECO:0000256" key="1">
    <source>
        <dbReference type="SAM" id="MobiDB-lite"/>
    </source>
</evidence>
<comment type="caution">
    <text evidence="2">The sequence shown here is derived from an EMBL/GenBank/DDBJ whole genome shotgun (WGS) entry which is preliminary data.</text>
</comment>
<protein>
    <submittedName>
        <fullName evidence="2">Uncharacterized protein</fullName>
    </submittedName>
</protein>
<organism evidence="2">
    <name type="scientific">Tanacetum cinerariifolium</name>
    <name type="common">Dalmatian daisy</name>
    <name type="synonym">Chrysanthemum cinerariifolium</name>
    <dbReference type="NCBI Taxonomy" id="118510"/>
    <lineage>
        <taxon>Eukaryota</taxon>
        <taxon>Viridiplantae</taxon>
        <taxon>Streptophyta</taxon>
        <taxon>Embryophyta</taxon>
        <taxon>Tracheophyta</taxon>
        <taxon>Spermatophyta</taxon>
        <taxon>Magnoliopsida</taxon>
        <taxon>eudicotyledons</taxon>
        <taxon>Gunneridae</taxon>
        <taxon>Pentapetalae</taxon>
        <taxon>asterids</taxon>
        <taxon>campanulids</taxon>
        <taxon>Asterales</taxon>
        <taxon>Asteraceae</taxon>
        <taxon>Asteroideae</taxon>
        <taxon>Anthemideae</taxon>
        <taxon>Anthemidinae</taxon>
        <taxon>Tanacetum</taxon>
    </lineage>
</organism>
<feature type="region of interest" description="Disordered" evidence="1">
    <location>
        <begin position="1"/>
        <end position="123"/>
    </location>
</feature>
<dbReference type="EMBL" id="BKCJ010103693">
    <property type="protein sequence ID" value="GEX35830.1"/>
    <property type="molecule type" value="Genomic_DNA"/>
</dbReference>
<gene>
    <name evidence="2" type="ORF">Tci_307805</name>
</gene>